<sequence>MDLMEDDSLIYLCDASRSFALLNNCVCYSICYIYAYYGRQYFQNYNLQWSTDFKNNLILFFENVNTTEKMYLLLSVCLLVLMISMIFVNHKFRFKSKPSVFTIKLWLKVHVVIFYFVLVFFTIPSLTTITKKYDVLLVGIIVGAILAYEIYVVKFLYDEVRLENTTVLNLINLSSMRHLAHFTSQNLHLVVVHLTMALMPYFLWILFILGKRTNRRPTPHPIICPSRYKTLNTSNEDYTSIYI</sequence>
<protein>
    <recommendedName>
        <fullName evidence="3">Transmembrane protein</fullName>
    </recommendedName>
</protein>
<evidence type="ECO:0008006" key="3">
    <source>
        <dbReference type="Google" id="ProtNLM"/>
    </source>
</evidence>
<keyword evidence="1" id="KW-0812">Transmembrane</keyword>
<gene>
    <name evidence="2" type="ORF">g.125575</name>
</gene>
<dbReference type="EMBL" id="GGMR01004741">
    <property type="protein sequence ID" value="MBY17360.1"/>
    <property type="molecule type" value="Transcribed_RNA"/>
</dbReference>
<evidence type="ECO:0000256" key="1">
    <source>
        <dbReference type="SAM" id="Phobius"/>
    </source>
</evidence>
<dbReference type="AlphaFoldDB" id="A0A2S2NJK5"/>
<reference evidence="2" key="1">
    <citation type="submission" date="2018-04" db="EMBL/GenBank/DDBJ databases">
        <title>Transcriptome of Schizaphis graminum biotype I.</title>
        <authorList>
            <person name="Scully E.D."/>
            <person name="Geib S.M."/>
            <person name="Palmer N.A."/>
            <person name="Koch K."/>
            <person name="Bradshaw J."/>
            <person name="Heng-Moss T."/>
            <person name="Sarath G."/>
        </authorList>
    </citation>
    <scope>NUCLEOTIDE SEQUENCE</scope>
</reference>
<evidence type="ECO:0000313" key="2">
    <source>
        <dbReference type="EMBL" id="MBY17360.1"/>
    </source>
</evidence>
<feature type="transmembrane region" description="Helical" evidence="1">
    <location>
        <begin position="70"/>
        <end position="88"/>
    </location>
</feature>
<feature type="transmembrane region" description="Helical" evidence="1">
    <location>
        <begin position="187"/>
        <end position="209"/>
    </location>
</feature>
<keyword evidence="1" id="KW-1133">Transmembrane helix</keyword>
<proteinExistence type="predicted"/>
<accession>A0A2S2NJK5</accession>
<organism evidence="2">
    <name type="scientific">Schizaphis graminum</name>
    <name type="common">Green bug aphid</name>
    <dbReference type="NCBI Taxonomy" id="13262"/>
    <lineage>
        <taxon>Eukaryota</taxon>
        <taxon>Metazoa</taxon>
        <taxon>Ecdysozoa</taxon>
        <taxon>Arthropoda</taxon>
        <taxon>Hexapoda</taxon>
        <taxon>Insecta</taxon>
        <taxon>Pterygota</taxon>
        <taxon>Neoptera</taxon>
        <taxon>Paraneoptera</taxon>
        <taxon>Hemiptera</taxon>
        <taxon>Sternorrhyncha</taxon>
        <taxon>Aphidomorpha</taxon>
        <taxon>Aphidoidea</taxon>
        <taxon>Aphididae</taxon>
        <taxon>Aphidini</taxon>
        <taxon>Schizaphis</taxon>
    </lineage>
</organism>
<feature type="transmembrane region" description="Helical" evidence="1">
    <location>
        <begin position="20"/>
        <end position="37"/>
    </location>
</feature>
<feature type="transmembrane region" description="Helical" evidence="1">
    <location>
        <begin position="135"/>
        <end position="157"/>
    </location>
</feature>
<name>A0A2S2NJK5_SCHGA</name>
<keyword evidence="1" id="KW-0472">Membrane</keyword>
<feature type="transmembrane region" description="Helical" evidence="1">
    <location>
        <begin position="100"/>
        <end position="123"/>
    </location>
</feature>